<proteinExistence type="predicted"/>
<accession>A0A938YGK3</accession>
<keyword evidence="2" id="KW-1185">Reference proteome</keyword>
<evidence type="ECO:0000313" key="1">
    <source>
        <dbReference type="EMBL" id="MBM9469504.1"/>
    </source>
</evidence>
<reference evidence="1" key="1">
    <citation type="submission" date="2021-01" db="EMBL/GenBank/DDBJ databases">
        <title>YIM 132084 draft genome.</title>
        <authorList>
            <person name="An D."/>
        </authorList>
    </citation>
    <scope>NUCLEOTIDE SEQUENCE</scope>
    <source>
        <strain evidence="1">YIM 132084</strain>
    </source>
</reference>
<sequence length="199" mass="21735">MSVYHAQVQRDGKYWSVWVPEVERVTQARSLREVEPMVRDLVVVMDPDAVIDDVRVEIQMPAAAADHFEAAQHLLELTQQANAAAAAERAAAAQSLKQAGLTVRDIGETLGVSFQRAHQLLQQHNEEFLTSRARAWLLASEALRAAGDLVRRSERPVDFDQHLALLIEVATAESGSGFGTSSVVADAGATDRPLVTSDR</sequence>
<name>A0A938YGK3_9ACTN</name>
<protein>
    <submittedName>
        <fullName evidence="1">Uncharacterized protein</fullName>
    </submittedName>
</protein>
<dbReference type="AlphaFoldDB" id="A0A938YGK3"/>
<comment type="caution">
    <text evidence="1">The sequence shown here is derived from an EMBL/GenBank/DDBJ whole genome shotgun (WGS) entry which is preliminary data.</text>
</comment>
<dbReference type="Proteomes" id="UP000663792">
    <property type="component" value="Unassembled WGS sequence"/>
</dbReference>
<evidence type="ECO:0000313" key="2">
    <source>
        <dbReference type="Proteomes" id="UP000663792"/>
    </source>
</evidence>
<dbReference type="EMBL" id="JAERWK010000029">
    <property type="protein sequence ID" value="MBM9469504.1"/>
    <property type="molecule type" value="Genomic_DNA"/>
</dbReference>
<gene>
    <name evidence="1" type="ORF">JL106_19645</name>
</gene>
<dbReference type="RefSeq" id="WP_205262470.1">
    <property type="nucleotide sequence ID" value="NZ_JAERWK010000029.1"/>
</dbReference>
<organism evidence="1 2">
    <name type="scientific">Nakamurella leprariae</name>
    <dbReference type="NCBI Taxonomy" id="2803911"/>
    <lineage>
        <taxon>Bacteria</taxon>
        <taxon>Bacillati</taxon>
        <taxon>Actinomycetota</taxon>
        <taxon>Actinomycetes</taxon>
        <taxon>Nakamurellales</taxon>
        <taxon>Nakamurellaceae</taxon>
        <taxon>Nakamurella</taxon>
    </lineage>
</organism>